<accession>A0A4Y2TUD7</accession>
<protein>
    <submittedName>
        <fullName evidence="1">Uncharacterized protein</fullName>
    </submittedName>
</protein>
<evidence type="ECO:0000313" key="2">
    <source>
        <dbReference type="Proteomes" id="UP000499080"/>
    </source>
</evidence>
<sequence>MDLLNKQNWRFWGSEIHIGVKQKPCILLKKLLCGLQYAAEAYWPIFHSKRSLVNVTLQFGTICRHTAELVDHVLNGLCKMELTTSYRTSVSFLDEYFGNQGSLLWNIPNLLVQALDWPPYSWLTPVTLFLWGTLKDIVCRSIPPRWTRNLNRRSVYHVNPFLLRHYEM</sequence>
<name>A0A4Y2TUD7_ARAVE</name>
<dbReference type="Proteomes" id="UP000499080">
    <property type="component" value="Unassembled WGS sequence"/>
</dbReference>
<evidence type="ECO:0000313" key="1">
    <source>
        <dbReference type="EMBL" id="GBO04203.1"/>
    </source>
</evidence>
<comment type="caution">
    <text evidence="1">The sequence shown here is derived from an EMBL/GenBank/DDBJ whole genome shotgun (WGS) entry which is preliminary data.</text>
</comment>
<proteinExistence type="predicted"/>
<reference evidence="1 2" key="1">
    <citation type="journal article" date="2019" name="Sci. Rep.">
        <title>Orb-weaving spider Araneus ventricosus genome elucidates the spidroin gene catalogue.</title>
        <authorList>
            <person name="Kono N."/>
            <person name="Nakamura H."/>
            <person name="Ohtoshi R."/>
            <person name="Moran D.A.P."/>
            <person name="Shinohara A."/>
            <person name="Yoshida Y."/>
            <person name="Fujiwara M."/>
            <person name="Mori M."/>
            <person name="Tomita M."/>
            <person name="Arakawa K."/>
        </authorList>
    </citation>
    <scope>NUCLEOTIDE SEQUENCE [LARGE SCALE GENOMIC DNA]</scope>
</reference>
<organism evidence="1 2">
    <name type="scientific">Araneus ventricosus</name>
    <name type="common">Orbweaver spider</name>
    <name type="synonym">Epeira ventricosa</name>
    <dbReference type="NCBI Taxonomy" id="182803"/>
    <lineage>
        <taxon>Eukaryota</taxon>
        <taxon>Metazoa</taxon>
        <taxon>Ecdysozoa</taxon>
        <taxon>Arthropoda</taxon>
        <taxon>Chelicerata</taxon>
        <taxon>Arachnida</taxon>
        <taxon>Araneae</taxon>
        <taxon>Araneomorphae</taxon>
        <taxon>Entelegynae</taxon>
        <taxon>Araneoidea</taxon>
        <taxon>Araneidae</taxon>
        <taxon>Araneus</taxon>
    </lineage>
</organism>
<dbReference type="EMBL" id="BGPR01031245">
    <property type="protein sequence ID" value="GBO04203.1"/>
    <property type="molecule type" value="Genomic_DNA"/>
</dbReference>
<keyword evidence="2" id="KW-1185">Reference proteome</keyword>
<dbReference type="AlphaFoldDB" id="A0A4Y2TUD7"/>
<gene>
    <name evidence="1" type="ORF">AVEN_171685_1</name>
</gene>